<keyword evidence="2" id="KW-1185">Reference proteome</keyword>
<evidence type="ECO:0000313" key="1">
    <source>
        <dbReference type="EMBL" id="RXJ45827.1"/>
    </source>
</evidence>
<dbReference type="InterPro" id="IPR036206">
    <property type="entry name" value="ThiamineP_synth_sf"/>
</dbReference>
<dbReference type="InterPro" id="IPR013785">
    <property type="entry name" value="Aldolase_TIM"/>
</dbReference>
<evidence type="ECO:0000313" key="2">
    <source>
        <dbReference type="Proteomes" id="UP000289792"/>
    </source>
</evidence>
<dbReference type="RefSeq" id="WP_129018258.1">
    <property type="nucleotide sequence ID" value="NZ_SDDZ01000010.1"/>
</dbReference>
<dbReference type="AlphaFoldDB" id="A0A4Q0XDK3"/>
<protein>
    <submittedName>
        <fullName evidence="1">Thiamine phosphate synthase</fullName>
    </submittedName>
</protein>
<dbReference type="Gene3D" id="3.20.20.70">
    <property type="entry name" value="Aldolase class I"/>
    <property type="match status" value="1"/>
</dbReference>
<organism evidence="1 2">
    <name type="scientific">Gelidibacter gilvus</name>
    <dbReference type="NCBI Taxonomy" id="59602"/>
    <lineage>
        <taxon>Bacteria</taxon>
        <taxon>Pseudomonadati</taxon>
        <taxon>Bacteroidota</taxon>
        <taxon>Flavobacteriia</taxon>
        <taxon>Flavobacteriales</taxon>
        <taxon>Flavobacteriaceae</taxon>
        <taxon>Gelidibacter</taxon>
    </lineage>
</organism>
<dbReference type="OrthoDB" id="194683at2"/>
<reference evidence="1 2" key="1">
    <citation type="submission" date="2019-01" db="EMBL/GenBank/DDBJ databases">
        <title>Genome sequence of the Antarctic species Gelidibacter gilvus ACAM 158(T).</title>
        <authorList>
            <person name="Bowman J.P."/>
        </authorList>
    </citation>
    <scope>NUCLEOTIDE SEQUENCE [LARGE SCALE GENOMIC DNA]</scope>
    <source>
        <strain evidence="1 2">IC158</strain>
    </source>
</reference>
<dbReference type="SUPFAM" id="SSF51391">
    <property type="entry name" value="Thiamin phosphate synthase"/>
    <property type="match status" value="1"/>
</dbReference>
<name>A0A4Q0XDK3_9FLAO</name>
<comment type="caution">
    <text evidence="1">The sequence shown here is derived from an EMBL/GenBank/DDBJ whole genome shotgun (WGS) entry which is preliminary data.</text>
</comment>
<accession>A0A4Q0XDK3</accession>
<proteinExistence type="predicted"/>
<sequence length="201" mass="23936">MIVLIAPQKDIENETQILDQLFESGLECYHLRKPYKTAQEYVNFITEIDPKYRNRIVLHHFHELTNNFDLKGIHFEEEQRRKYIESPTRYFKNLKLFGKTISSAFHELNDLEHSDFEFDYHFLWSQFPSETQTTSERKRSDVNGIDKLIFCVSELDANTIHEIFALGYKGIVVMEDFWQSKEPLENFTNLKTVYDAIITKP</sequence>
<dbReference type="EMBL" id="SDDZ01000010">
    <property type="protein sequence ID" value="RXJ45827.1"/>
    <property type="molecule type" value="Genomic_DNA"/>
</dbReference>
<gene>
    <name evidence="1" type="ORF">ESZ48_14700</name>
</gene>
<dbReference type="Proteomes" id="UP000289792">
    <property type="component" value="Unassembled WGS sequence"/>
</dbReference>